<feature type="chain" id="PRO_5010158874" evidence="7">
    <location>
        <begin position="29"/>
        <end position="982"/>
    </location>
</feature>
<evidence type="ECO:0000256" key="1">
    <source>
        <dbReference type="ARBA" id="ARBA00022670"/>
    </source>
</evidence>
<dbReference type="Gene3D" id="2.60.20.40">
    <property type="match status" value="2"/>
</dbReference>
<dbReference type="GO" id="GO:0046872">
    <property type="term" value="F:metal ion binding"/>
    <property type="evidence" value="ECO:0007669"/>
    <property type="project" value="UniProtKB-UniRule"/>
</dbReference>
<comment type="cofactor">
    <cofactor evidence="6">
        <name>Zn(2+)</name>
        <dbReference type="ChEBI" id="CHEBI:29105"/>
    </cofactor>
    <text evidence="6">Binds 1 zinc ion per subunit.</text>
</comment>
<dbReference type="Pfam" id="PF12561">
    <property type="entry name" value="TagA"/>
    <property type="match status" value="1"/>
</dbReference>
<feature type="domain" description="Peptidase M66" evidence="8">
    <location>
        <begin position="290"/>
        <end position="544"/>
    </location>
</feature>
<sequence>MQKRSLHRSRISTSLAIALALASPYVLAETNTAASPVATFNNNFYNDLEGALSGYVMFAQHAIIPAKQHIPNDTQPHLTGARNTLVMMKLSERDKHAKQVRVSVFDKDNALKAQFDMASPDALPSIAGSGLSAGLNTDDFKIPSAYDRSFSGTSTLKKFEDASFFTEQLKQFSAIQLKTADGAWVSTFTLPDSNVANGRTVVVSSEAGYRSTVKYSGKRLSVNRGETRVFRYLNGSWFSDVDANAGRVKYGDFWSVAIDATFIEPGVSFAFTANGKQGTLKGVNVGAPTQVFLNTIDVGMLTPNRDQFEMQTQPELIREYFQQTPTSKLIVNNFTPLHFKEVMMPDGTLLTDFAPDTGGVHKGSMRETIGKRLMSLGINNANYGIHSSAPGGSHPYATAQISAHNTLGRYENGVVVHGLSGGAGIVTLLNSKGNEFSHELGHNYGMGHYPGGFNGSVHRPPNAVNSTWGWDADTNTFIPNFSRVKTDKATCLNDQCQEAFEGFAFNKDAMAGGGIYDATYNNYTLHTPYTAQRIQRFLENKAVFDTSSPTGFSTWNNKTQAMEAWTLKVDNATTATAGPSQVSKASLTALLSTNTLINISFSNGDWTRDIYLPNAKRSNTDKVISIAHRAGYTSSVHVNNTVETIQNGNTWHYVSNGKTWNRTNKPDLSVARIPKKQGIPITTLFGYYDPENKLRSYVYPATHGAYGMTYAQDGANATCQLNVETRRKGTLHFALSDKRFSANQMNQFNVNIERSAEVLNAEVRCNGKTLSTRQIDATDVKPTVTTIGGDNVTKPKGCIVSLSSGAKYCLSVGKSAGYSLPSWINRHEVYVQAEPGAKVVLSDYDNLSYRRIASFEGTVENRKLSNVLAQNGDYIDFSTPRSMRVEQSSTPLGCIVSLTTREQYCLPANQRSGYALPSWIRKHEVYVYADEGVKVRLGDWPNLSYNRTATFSQSMTNEELKSVKARNGQYLDFSRPQSMEVK</sequence>
<dbReference type="InterPro" id="IPR022218">
    <property type="entry name" value="TagA_dom"/>
</dbReference>
<evidence type="ECO:0000313" key="9">
    <source>
        <dbReference type="EMBL" id="SFQ18782.1"/>
    </source>
</evidence>
<dbReference type="Proteomes" id="UP000182692">
    <property type="component" value="Unassembled WGS sequence"/>
</dbReference>
<dbReference type="Pfam" id="PF17945">
    <property type="entry name" value="Crystall_4"/>
    <property type="match status" value="2"/>
</dbReference>
<dbReference type="Pfam" id="PF20944">
    <property type="entry name" value="StcE_b-sandwich"/>
    <property type="match status" value="2"/>
</dbReference>
<proteinExistence type="predicted"/>
<organism evidence="9 10">
    <name type="scientific">Enterovibrio norvegicus DSM 15893</name>
    <dbReference type="NCBI Taxonomy" id="1121869"/>
    <lineage>
        <taxon>Bacteria</taxon>
        <taxon>Pseudomonadati</taxon>
        <taxon>Pseudomonadota</taxon>
        <taxon>Gammaproteobacteria</taxon>
        <taxon>Vibrionales</taxon>
        <taxon>Vibrionaceae</taxon>
        <taxon>Enterovibrio</taxon>
    </lineage>
</organism>
<protein>
    <submittedName>
        <fullName evidence="9">Peptidase M66</fullName>
    </submittedName>
</protein>
<feature type="binding site" evidence="6">
    <location>
        <position position="448"/>
    </location>
    <ligand>
        <name>Zn(2+)</name>
        <dbReference type="ChEBI" id="CHEBI:29105"/>
        <note>catalytic</note>
    </ligand>
</feature>
<evidence type="ECO:0000259" key="8">
    <source>
        <dbReference type="PROSITE" id="PS51694"/>
    </source>
</evidence>
<evidence type="ECO:0000256" key="3">
    <source>
        <dbReference type="ARBA" id="ARBA00022801"/>
    </source>
</evidence>
<keyword evidence="2 6" id="KW-0479">Metal-binding</keyword>
<keyword evidence="1 6" id="KW-0645">Protease</keyword>
<evidence type="ECO:0000256" key="6">
    <source>
        <dbReference type="PROSITE-ProRule" id="PRU01031"/>
    </source>
</evidence>
<feature type="binding site" evidence="6">
    <location>
        <position position="438"/>
    </location>
    <ligand>
        <name>Zn(2+)</name>
        <dbReference type="ChEBI" id="CHEBI:29105"/>
        <note>catalytic</note>
    </ligand>
</feature>
<dbReference type="EMBL" id="FOWR01000048">
    <property type="protein sequence ID" value="SFQ18782.1"/>
    <property type="molecule type" value="Genomic_DNA"/>
</dbReference>
<feature type="active site" evidence="6">
    <location>
        <position position="439"/>
    </location>
</feature>
<feature type="binding site" evidence="6">
    <location>
        <position position="442"/>
    </location>
    <ligand>
        <name>Zn(2+)</name>
        <dbReference type="ChEBI" id="CHEBI:29105"/>
        <note>catalytic</note>
    </ligand>
</feature>
<dbReference type="GO" id="GO:0004222">
    <property type="term" value="F:metalloendopeptidase activity"/>
    <property type="evidence" value="ECO:0007669"/>
    <property type="project" value="UniProtKB-UniRule"/>
</dbReference>
<reference evidence="9 10" key="1">
    <citation type="submission" date="2016-10" db="EMBL/GenBank/DDBJ databases">
        <authorList>
            <person name="de Groot N.N."/>
        </authorList>
    </citation>
    <scope>NUCLEOTIDE SEQUENCE [LARGE SCALE GENOMIC DNA]</scope>
    <source>
        <strain evidence="9 10">DSM 15893</strain>
    </source>
</reference>
<evidence type="ECO:0000256" key="7">
    <source>
        <dbReference type="SAM" id="SignalP"/>
    </source>
</evidence>
<dbReference type="PANTHER" id="PTHR39540">
    <property type="match status" value="1"/>
</dbReference>
<evidence type="ECO:0000256" key="4">
    <source>
        <dbReference type="ARBA" id="ARBA00022833"/>
    </source>
</evidence>
<dbReference type="PANTHER" id="PTHR39540:SF1">
    <property type="entry name" value="DICTOMALLEIN-1-RELATED"/>
    <property type="match status" value="1"/>
</dbReference>
<evidence type="ECO:0000313" key="10">
    <source>
        <dbReference type="Proteomes" id="UP000182692"/>
    </source>
</evidence>
<evidence type="ECO:0000256" key="2">
    <source>
        <dbReference type="ARBA" id="ARBA00022723"/>
    </source>
</evidence>
<accession>A0A1I5WG98</accession>
<dbReference type="AlphaFoldDB" id="A0A1I5WG98"/>
<dbReference type="PROSITE" id="PS51694">
    <property type="entry name" value="PEPTIDASE_M66"/>
    <property type="match status" value="1"/>
</dbReference>
<dbReference type="RefSeq" id="WP_241814524.1">
    <property type="nucleotide sequence ID" value="NZ_FOWR01000048.1"/>
</dbReference>
<dbReference type="STRING" id="1121869.SAMN03084138_04303"/>
<dbReference type="InterPro" id="IPR048990">
    <property type="entry name" value="StcE_b-sandwich"/>
</dbReference>
<keyword evidence="3 6" id="KW-0378">Hydrolase</keyword>
<evidence type="ECO:0000256" key="5">
    <source>
        <dbReference type="ARBA" id="ARBA00023049"/>
    </source>
</evidence>
<keyword evidence="7" id="KW-0732">Signal</keyword>
<dbReference type="InterPro" id="IPR051256">
    <property type="entry name" value="Dictomallein"/>
</dbReference>
<feature type="signal peptide" evidence="7">
    <location>
        <begin position="1"/>
        <end position="28"/>
    </location>
</feature>
<dbReference type="GO" id="GO:0006508">
    <property type="term" value="P:proteolysis"/>
    <property type="evidence" value="ECO:0007669"/>
    <property type="project" value="UniProtKB-UniRule"/>
</dbReference>
<keyword evidence="4 6" id="KW-0862">Zinc</keyword>
<dbReference type="InterPro" id="IPR019503">
    <property type="entry name" value="Peptidase_M66_dom"/>
</dbReference>
<gene>
    <name evidence="9" type="ORF">SAMN03084138_04303</name>
</gene>
<dbReference type="GeneID" id="35873190"/>
<keyword evidence="5 6" id="KW-0482">Metalloprotease</keyword>
<dbReference type="Gene3D" id="2.60.120.1230">
    <property type="match status" value="2"/>
</dbReference>
<dbReference type="Pfam" id="PF10462">
    <property type="entry name" value="Peptidase_M66"/>
    <property type="match status" value="1"/>
</dbReference>
<dbReference type="InterPro" id="IPR040966">
    <property type="entry name" value="StcE_C"/>
</dbReference>
<name>A0A1I5WG98_9GAMM</name>